<keyword evidence="1" id="KW-1133">Transmembrane helix</keyword>
<dbReference type="SUPFAM" id="SSF82866">
    <property type="entry name" value="Multidrug efflux transporter AcrB transmembrane domain"/>
    <property type="match status" value="1"/>
</dbReference>
<organism evidence="2 3">
    <name type="scientific">Neisseria sicca ATCC 29256</name>
    <dbReference type="NCBI Taxonomy" id="547045"/>
    <lineage>
        <taxon>Bacteria</taxon>
        <taxon>Pseudomonadati</taxon>
        <taxon>Pseudomonadota</taxon>
        <taxon>Betaproteobacteria</taxon>
        <taxon>Neisseriales</taxon>
        <taxon>Neisseriaceae</taxon>
        <taxon>Neisseria</taxon>
    </lineage>
</organism>
<sequence>MAKFFIDRPIFAWVIAIFIIALGVIGIRSLPVSQYPSVAAPTITLTATYPGASAQVMEDSVLAVIERSMNGVEGLDYMSTSANSSGSGTVSLTFTPETNEDLAQVEVQNKLSEVLSNLPAAVQQYGVTVSKARENFLMIVMLSSDVQSTEEMNDYAQRNIIPELQRIDGVGKVQLFGAQRAMRIWVDPKKLQNYNLSFATVTNALATQNIQISAGSIGSLPAVEGQTISATVTAEGQLKTAEEFGNIILVSNTDGSNVYLKDVAKVSLGMEDYSSSTRLNGVNTTGMAVMLSNSGNAMATATAVKEKMEVLKKYFPQGMSWKTPYDTSKFVKISIEKVLSTLGEAVLLVFVVMFLFLQNIRYTLIPTIVVPISLLGGFAFISYMGMSINVLTMFAMVLVIGIVVDDAIVVVENVERIMATEGLPPKAATKKRWVRFPARWSVLPPS</sequence>
<evidence type="ECO:0000256" key="1">
    <source>
        <dbReference type="SAM" id="Phobius"/>
    </source>
</evidence>
<dbReference type="InterPro" id="IPR001036">
    <property type="entry name" value="Acrflvin-R"/>
</dbReference>
<protein>
    <submittedName>
        <fullName evidence="2">RND transporter, HAE1 family</fullName>
    </submittedName>
</protein>
<dbReference type="Pfam" id="PF00873">
    <property type="entry name" value="ACR_tran"/>
    <property type="match status" value="1"/>
</dbReference>
<keyword evidence="1" id="KW-0812">Transmembrane</keyword>
<proteinExistence type="predicted"/>
<evidence type="ECO:0000313" key="2">
    <source>
        <dbReference type="EMBL" id="EET45554.1"/>
    </source>
</evidence>
<dbReference type="FunFam" id="3.30.70.1430:FF:000001">
    <property type="entry name" value="Efflux pump membrane transporter"/>
    <property type="match status" value="1"/>
</dbReference>
<name>C6M2N3_NEISI</name>
<gene>
    <name evidence="2" type="ORF">NEISICOT_00772</name>
</gene>
<dbReference type="eggNOG" id="COG0841">
    <property type="taxonomic scope" value="Bacteria"/>
</dbReference>
<dbReference type="Proteomes" id="UP000005365">
    <property type="component" value="Unassembled WGS sequence"/>
</dbReference>
<dbReference type="PANTHER" id="PTHR32063:SF13">
    <property type="entry name" value="MULTIDRUG EFFLUX PUMP SUBUNIT ACRB-RELATED"/>
    <property type="match status" value="1"/>
</dbReference>
<keyword evidence="1" id="KW-0472">Membrane</keyword>
<dbReference type="Gene3D" id="1.20.1640.10">
    <property type="entry name" value="Multidrug efflux transporter AcrB transmembrane domain"/>
    <property type="match status" value="1"/>
</dbReference>
<reference evidence="2" key="1">
    <citation type="submission" date="2009-07" db="EMBL/GenBank/DDBJ databases">
        <authorList>
            <person name="Weinstock G."/>
            <person name="Sodergren E."/>
            <person name="Clifton S."/>
            <person name="Fulton L."/>
            <person name="Fulton B."/>
            <person name="Courtney L."/>
            <person name="Fronick C."/>
            <person name="Harrison M."/>
            <person name="Strong C."/>
            <person name="Farmer C."/>
            <person name="Delahaunty K."/>
            <person name="Markovic C."/>
            <person name="Hall O."/>
            <person name="Minx P."/>
            <person name="Tomlinson C."/>
            <person name="Mitreva M."/>
            <person name="Nelson J."/>
            <person name="Hou S."/>
            <person name="Wollam A."/>
            <person name="Pepin K.H."/>
            <person name="Johnson M."/>
            <person name="Bhonagiri V."/>
            <person name="Nash W.E."/>
            <person name="Warren W."/>
            <person name="Chinwalla A."/>
            <person name="Mardis E.R."/>
            <person name="Wilson R.K."/>
        </authorList>
    </citation>
    <scope>NUCLEOTIDE SEQUENCE [LARGE SCALE GENOMIC DNA]</scope>
    <source>
        <strain evidence="2">ATCC 29256</strain>
    </source>
</reference>
<dbReference type="Gene3D" id="3.30.2090.10">
    <property type="entry name" value="Multidrug efflux transporter AcrB TolC docking domain, DN and DC subdomains"/>
    <property type="match status" value="1"/>
</dbReference>
<dbReference type="Gene3D" id="3.30.70.1430">
    <property type="entry name" value="Multidrug efflux transporter AcrB pore domain"/>
    <property type="match status" value="1"/>
</dbReference>
<dbReference type="SUPFAM" id="SSF82714">
    <property type="entry name" value="Multidrug efflux transporter AcrB TolC docking domain, DN and DC subdomains"/>
    <property type="match status" value="1"/>
</dbReference>
<dbReference type="EMBL" id="ACKO02000003">
    <property type="protein sequence ID" value="EET45554.1"/>
    <property type="molecule type" value="Genomic_DNA"/>
</dbReference>
<accession>C6M2N3</accession>
<dbReference type="AlphaFoldDB" id="C6M2N3"/>
<feature type="transmembrane region" description="Helical" evidence="1">
    <location>
        <begin position="12"/>
        <end position="30"/>
    </location>
</feature>
<dbReference type="GO" id="GO:0005886">
    <property type="term" value="C:plasma membrane"/>
    <property type="evidence" value="ECO:0007669"/>
    <property type="project" value="TreeGrafter"/>
</dbReference>
<feature type="transmembrane region" description="Helical" evidence="1">
    <location>
        <begin position="390"/>
        <end position="411"/>
    </location>
</feature>
<dbReference type="InterPro" id="IPR027463">
    <property type="entry name" value="AcrB_DN_DC_subdom"/>
</dbReference>
<dbReference type="GO" id="GO:0042910">
    <property type="term" value="F:xenobiotic transmembrane transporter activity"/>
    <property type="evidence" value="ECO:0007669"/>
    <property type="project" value="TreeGrafter"/>
</dbReference>
<dbReference type="SUPFAM" id="SSF82693">
    <property type="entry name" value="Multidrug efflux transporter AcrB pore domain, PN1, PN2, PC1 and PC2 subdomains"/>
    <property type="match status" value="2"/>
</dbReference>
<dbReference type="PANTHER" id="PTHR32063">
    <property type="match status" value="1"/>
</dbReference>
<evidence type="ECO:0000313" key="3">
    <source>
        <dbReference type="Proteomes" id="UP000005365"/>
    </source>
</evidence>
<dbReference type="Gene3D" id="3.30.70.1320">
    <property type="entry name" value="Multidrug efflux transporter AcrB pore domain like"/>
    <property type="match status" value="1"/>
</dbReference>
<feature type="transmembrane region" description="Helical" evidence="1">
    <location>
        <begin position="364"/>
        <end position="384"/>
    </location>
</feature>
<feature type="transmembrane region" description="Helical" evidence="1">
    <location>
        <begin position="338"/>
        <end position="357"/>
    </location>
</feature>
<comment type="caution">
    <text evidence="2">The sequence shown here is derived from an EMBL/GenBank/DDBJ whole genome shotgun (WGS) entry which is preliminary data.</text>
</comment>
<keyword evidence="3" id="KW-1185">Reference proteome</keyword>
<dbReference type="PRINTS" id="PR00702">
    <property type="entry name" value="ACRIFLAVINRP"/>
</dbReference>